<dbReference type="Proteomes" id="UP000799440">
    <property type="component" value="Unassembled WGS sequence"/>
</dbReference>
<dbReference type="EMBL" id="MU006567">
    <property type="protein sequence ID" value="KAF2749236.1"/>
    <property type="molecule type" value="Genomic_DNA"/>
</dbReference>
<reference evidence="1" key="1">
    <citation type="journal article" date="2020" name="Stud. Mycol.">
        <title>101 Dothideomycetes genomes: a test case for predicting lifestyles and emergence of pathogens.</title>
        <authorList>
            <person name="Haridas S."/>
            <person name="Albert R."/>
            <person name="Binder M."/>
            <person name="Bloem J."/>
            <person name="Labutti K."/>
            <person name="Salamov A."/>
            <person name="Andreopoulos B."/>
            <person name="Baker S."/>
            <person name="Barry K."/>
            <person name="Bills G."/>
            <person name="Bluhm B."/>
            <person name="Cannon C."/>
            <person name="Castanera R."/>
            <person name="Culley D."/>
            <person name="Daum C."/>
            <person name="Ezra D."/>
            <person name="Gonzalez J."/>
            <person name="Henrissat B."/>
            <person name="Kuo A."/>
            <person name="Liang C."/>
            <person name="Lipzen A."/>
            <person name="Lutzoni F."/>
            <person name="Magnuson J."/>
            <person name="Mondo S."/>
            <person name="Nolan M."/>
            <person name="Ohm R."/>
            <person name="Pangilinan J."/>
            <person name="Park H.-J."/>
            <person name="Ramirez L."/>
            <person name="Alfaro M."/>
            <person name="Sun H."/>
            <person name="Tritt A."/>
            <person name="Yoshinaga Y."/>
            <person name="Zwiers L.-H."/>
            <person name="Turgeon B."/>
            <person name="Goodwin S."/>
            <person name="Spatafora J."/>
            <person name="Crous P."/>
            <person name="Grigoriev I."/>
        </authorList>
    </citation>
    <scope>NUCLEOTIDE SEQUENCE</scope>
    <source>
        <strain evidence="1">CBS 119925</strain>
    </source>
</reference>
<evidence type="ECO:0000313" key="2">
    <source>
        <dbReference type="Proteomes" id="UP000799440"/>
    </source>
</evidence>
<keyword evidence="2" id="KW-1185">Reference proteome</keyword>
<evidence type="ECO:0000313" key="1">
    <source>
        <dbReference type="EMBL" id="KAF2749236.1"/>
    </source>
</evidence>
<protein>
    <submittedName>
        <fullName evidence="1">Uncharacterized protein</fullName>
    </submittedName>
</protein>
<proteinExistence type="predicted"/>
<dbReference type="OrthoDB" id="3769170at2759"/>
<dbReference type="AlphaFoldDB" id="A0A6A6VHE9"/>
<sequence>MSSPSSSQSSVNFSRPFSRQTIITSFTVSNSENSTLTPPSPTLSIRTSFFFNHSAEVVPTRNPTNASNYADSLIALYNYSSSDSDYTTAMHDSIPPYTGPLSPPHAQHSRYYAHALTPTERSSLASGVQNHNHRSWTHPSDLLLYHASRLHLTDSMNPAVKQNVEEWLDHQQRIVEKAELLRKRKRQRVSKIPGLLRRKTVDSLEKLDNVKGTEQMKGVWGDEVYGTPHAAWSTPMLRSHTETETMVPLTASVPAVPQIRVSSARPATVYQPFEPSPVNSRSSSATRNSVYIHSTLTPLGTARTPENHTPRPEITFDAFLAPHKSGKGEAYRGAENADMAGKGKKNRWSRLFRVIERKMLGIEKGRGWGGGVAKGSRDVVRISGVEVWRGSRVSVEEM</sequence>
<accession>A0A6A6VHE9</accession>
<name>A0A6A6VHE9_9PLEO</name>
<organism evidence="1 2">
    <name type="scientific">Sporormia fimetaria CBS 119925</name>
    <dbReference type="NCBI Taxonomy" id="1340428"/>
    <lineage>
        <taxon>Eukaryota</taxon>
        <taxon>Fungi</taxon>
        <taxon>Dikarya</taxon>
        <taxon>Ascomycota</taxon>
        <taxon>Pezizomycotina</taxon>
        <taxon>Dothideomycetes</taxon>
        <taxon>Pleosporomycetidae</taxon>
        <taxon>Pleosporales</taxon>
        <taxon>Sporormiaceae</taxon>
        <taxon>Sporormia</taxon>
    </lineage>
</organism>
<gene>
    <name evidence="1" type="ORF">M011DRAFT_525143</name>
</gene>